<dbReference type="EMBL" id="CP026604">
    <property type="protein sequence ID" value="AWB68664.1"/>
    <property type="molecule type" value="Genomic_DNA"/>
</dbReference>
<dbReference type="InterPro" id="IPR007372">
    <property type="entry name" value="Lipid/polyisoprenoid-bd_YceI"/>
</dbReference>
<organism evidence="3 4">
    <name type="scientific">Saccharobesus litoralis</name>
    <dbReference type="NCBI Taxonomy" id="2172099"/>
    <lineage>
        <taxon>Bacteria</taxon>
        <taxon>Pseudomonadati</taxon>
        <taxon>Pseudomonadota</taxon>
        <taxon>Gammaproteobacteria</taxon>
        <taxon>Alteromonadales</taxon>
        <taxon>Alteromonadaceae</taxon>
        <taxon>Saccharobesus</taxon>
    </lineage>
</organism>
<dbReference type="OrthoDB" id="9793816at2"/>
<reference evidence="3 4" key="1">
    <citation type="submission" date="2018-01" db="EMBL/GenBank/DDBJ databases">
        <title>Genome sequence of a Cantenovulum-like bacteria.</title>
        <authorList>
            <person name="Tan W.R."/>
            <person name="Lau N.-S."/>
            <person name="Go F."/>
            <person name="Amirul A.-A.A."/>
        </authorList>
    </citation>
    <scope>NUCLEOTIDE SEQUENCE [LARGE SCALE GENOMIC DNA]</scope>
    <source>
        <strain evidence="3 4">CCB-QB4</strain>
    </source>
</reference>
<evidence type="ECO:0000256" key="1">
    <source>
        <dbReference type="SAM" id="SignalP"/>
    </source>
</evidence>
<accession>A0A2S0VWR3</accession>
<protein>
    <submittedName>
        <fullName evidence="3">YceI family protein</fullName>
    </submittedName>
</protein>
<dbReference type="SMART" id="SM00867">
    <property type="entry name" value="YceI"/>
    <property type="match status" value="1"/>
</dbReference>
<dbReference type="Proteomes" id="UP000244441">
    <property type="component" value="Chromosome"/>
</dbReference>
<evidence type="ECO:0000313" key="3">
    <source>
        <dbReference type="EMBL" id="AWB68664.1"/>
    </source>
</evidence>
<dbReference type="Pfam" id="PF04264">
    <property type="entry name" value="YceI"/>
    <property type="match status" value="1"/>
</dbReference>
<name>A0A2S0VWR3_9ALTE</name>
<gene>
    <name evidence="3" type="ORF">C2869_20690</name>
</gene>
<keyword evidence="4" id="KW-1185">Reference proteome</keyword>
<proteinExistence type="predicted"/>
<evidence type="ECO:0000259" key="2">
    <source>
        <dbReference type="SMART" id="SM00867"/>
    </source>
</evidence>
<dbReference type="AlphaFoldDB" id="A0A2S0VWR3"/>
<feature type="signal peptide" evidence="1">
    <location>
        <begin position="1"/>
        <end position="18"/>
    </location>
</feature>
<dbReference type="KEGG" id="cate:C2869_20690"/>
<keyword evidence="1" id="KW-0732">Signal</keyword>
<sequence>MKKLLTGVVLCLPLLVNAAWQADQSNSTIHFLSTKKQHIVEVHSFDRFTANVADNGDVSIKIDLTSVNTAIPIRNERMQKFLFETTQFSSATLTAKVEPSVLKQLGVGQTIKQTVVAQLSIHGETQAVSVDVSVTGLQNGGALVQSVKPLLIDARQFGMTAGVDKLKELAGLPSIGYVVPVTFSLNLAQ</sequence>
<dbReference type="PIRSF" id="PIRSF029811">
    <property type="entry name" value="UCP029811"/>
    <property type="match status" value="1"/>
</dbReference>
<evidence type="ECO:0000313" key="4">
    <source>
        <dbReference type="Proteomes" id="UP000244441"/>
    </source>
</evidence>
<dbReference type="PANTHER" id="PTHR34406:SF1">
    <property type="entry name" value="PROTEIN YCEI"/>
    <property type="match status" value="1"/>
</dbReference>
<dbReference type="InterPro" id="IPR036761">
    <property type="entry name" value="TTHA0802/YceI-like_sf"/>
</dbReference>
<feature type="domain" description="Lipid/polyisoprenoid-binding YceI-like" evidence="2">
    <location>
        <begin position="19"/>
        <end position="188"/>
    </location>
</feature>
<dbReference type="RefSeq" id="WP_108604716.1">
    <property type="nucleotide sequence ID" value="NZ_CP026604.1"/>
</dbReference>
<dbReference type="PANTHER" id="PTHR34406">
    <property type="entry name" value="PROTEIN YCEI"/>
    <property type="match status" value="1"/>
</dbReference>
<dbReference type="InterPro" id="IPR027016">
    <property type="entry name" value="UCP029811"/>
</dbReference>
<dbReference type="Gene3D" id="2.40.128.110">
    <property type="entry name" value="Lipid/polyisoprenoid-binding, YceI-like"/>
    <property type="match status" value="1"/>
</dbReference>
<dbReference type="SUPFAM" id="SSF101874">
    <property type="entry name" value="YceI-like"/>
    <property type="match status" value="1"/>
</dbReference>
<feature type="chain" id="PRO_5015391350" evidence="1">
    <location>
        <begin position="19"/>
        <end position="189"/>
    </location>
</feature>